<comment type="subcellular location">
    <subcellularLocation>
        <location evidence="1">Nucleus</location>
    </subcellularLocation>
</comment>
<accession>A0A9P6R4V0</accession>
<evidence type="ECO:0000256" key="3">
    <source>
        <dbReference type="ARBA" id="ARBA00023242"/>
    </source>
</evidence>
<dbReference type="Proteomes" id="UP000823405">
    <property type="component" value="Unassembled WGS sequence"/>
</dbReference>
<gene>
    <name evidence="4" type="ORF">BGZ97_012988</name>
</gene>
<dbReference type="GO" id="GO:0003684">
    <property type="term" value="F:damaged DNA binding"/>
    <property type="evidence" value="ECO:0007669"/>
    <property type="project" value="TreeGrafter"/>
</dbReference>
<evidence type="ECO:0000256" key="2">
    <source>
        <dbReference type="ARBA" id="ARBA00009761"/>
    </source>
</evidence>
<dbReference type="CDD" id="cd04479">
    <property type="entry name" value="RPA3"/>
    <property type="match status" value="1"/>
</dbReference>
<evidence type="ECO:0008006" key="6">
    <source>
        <dbReference type="Google" id="ProtNLM"/>
    </source>
</evidence>
<dbReference type="PANTHER" id="PTHR15114:SF1">
    <property type="entry name" value="REPLICATION PROTEIN A 14 KDA SUBUNIT"/>
    <property type="match status" value="1"/>
</dbReference>
<dbReference type="GO" id="GO:0035861">
    <property type="term" value="C:site of double-strand break"/>
    <property type="evidence" value="ECO:0007669"/>
    <property type="project" value="TreeGrafter"/>
</dbReference>
<dbReference type="InterPro" id="IPR013970">
    <property type="entry name" value="Rfa2"/>
</dbReference>
<evidence type="ECO:0000256" key="1">
    <source>
        <dbReference type="ARBA" id="ARBA00004123"/>
    </source>
</evidence>
<dbReference type="Gene3D" id="2.40.50.140">
    <property type="entry name" value="Nucleic acid-binding proteins"/>
    <property type="match status" value="1"/>
</dbReference>
<sequence length="104" mass="11644">MSLPETKRVNSAMLQNCIGEPVRFIGEFKSRQDTMATFLSSDKGLVTVAMNENSLYGTKFVEVIGNVNPDRSIAEWTSSNFGDDFDMETYDAMIVKAQKFPSVF</sequence>
<protein>
    <recommendedName>
        <fullName evidence="6">Replication factor A protein 3</fullName>
    </recommendedName>
</protein>
<dbReference type="GO" id="GO:0006289">
    <property type="term" value="P:nucleotide-excision repair"/>
    <property type="evidence" value="ECO:0007669"/>
    <property type="project" value="TreeGrafter"/>
</dbReference>
<dbReference type="EMBL" id="JAAAIN010000918">
    <property type="protein sequence ID" value="KAG0309751.1"/>
    <property type="molecule type" value="Genomic_DNA"/>
</dbReference>
<comment type="similarity">
    <text evidence="2">Belongs to the replication factor A protein 3 family.</text>
</comment>
<dbReference type="PANTHER" id="PTHR15114">
    <property type="entry name" value="REPLICATION PROTEIN A3"/>
    <property type="match status" value="1"/>
</dbReference>
<proteinExistence type="inferred from homology"/>
<keyword evidence="5" id="KW-1185">Reference proteome</keyword>
<dbReference type="AlphaFoldDB" id="A0A9P6R4V0"/>
<dbReference type="Pfam" id="PF08661">
    <property type="entry name" value="Rep_fac-A_3"/>
    <property type="match status" value="1"/>
</dbReference>
<comment type="caution">
    <text evidence="4">The sequence shown here is derived from an EMBL/GenBank/DDBJ whole genome shotgun (WGS) entry which is preliminary data.</text>
</comment>
<dbReference type="GO" id="GO:0005662">
    <property type="term" value="C:DNA replication factor A complex"/>
    <property type="evidence" value="ECO:0007669"/>
    <property type="project" value="TreeGrafter"/>
</dbReference>
<name>A0A9P6R4V0_9FUNG</name>
<organism evidence="4 5">
    <name type="scientific">Linnemannia gamsii</name>
    <dbReference type="NCBI Taxonomy" id="64522"/>
    <lineage>
        <taxon>Eukaryota</taxon>
        <taxon>Fungi</taxon>
        <taxon>Fungi incertae sedis</taxon>
        <taxon>Mucoromycota</taxon>
        <taxon>Mortierellomycotina</taxon>
        <taxon>Mortierellomycetes</taxon>
        <taxon>Mortierellales</taxon>
        <taxon>Mortierellaceae</taxon>
        <taxon>Linnemannia</taxon>
    </lineage>
</organism>
<dbReference type="OrthoDB" id="188186at2759"/>
<dbReference type="GO" id="GO:0000724">
    <property type="term" value="P:double-strand break repair via homologous recombination"/>
    <property type="evidence" value="ECO:0007669"/>
    <property type="project" value="TreeGrafter"/>
</dbReference>
<dbReference type="GO" id="GO:0006284">
    <property type="term" value="P:base-excision repair"/>
    <property type="evidence" value="ECO:0007669"/>
    <property type="project" value="TreeGrafter"/>
</dbReference>
<dbReference type="GO" id="GO:0003697">
    <property type="term" value="F:single-stranded DNA binding"/>
    <property type="evidence" value="ECO:0007669"/>
    <property type="project" value="TreeGrafter"/>
</dbReference>
<keyword evidence="3" id="KW-0539">Nucleus</keyword>
<dbReference type="InterPro" id="IPR012340">
    <property type="entry name" value="NA-bd_OB-fold"/>
</dbReference>
<dbReference type="GO" id="GO:0006260">
    <property type="term" value="P:DNA replication"/>
    <property type="evidence" value="ECO:0007669"/>
    <property type="project" value="InterPro"/>
</dbReference>
<evidence type="ECO:0000313" key="4">
    <source>
        <dbReference type="EMBL" id="KAG0309751.1"/>
    </source>
</evidence>
<dbReference type="SUPFAM" id="SSF50249">
    <property type="entry name" value="Nucleic acid-binding proteins"/>
    <property type="match status" value="1"/>
</dbReference>
<reference evidence="4" key="1">
    <citation type="journal article" date="2020" name="Fungal Divers.">
        <title>Resolving the Mortierellaceae phylogeny through synthesis of multi-gene phylogenetics and phylogenomics.</title>
        <authorList>
            <person name="Vandepol N."/>
            <person name="Liber J."/>
            <person name="Desiro A."/>
            <person name="Na H."/>
            <person name="Kennedy M."/>
            <person name="Barry K."/>
            <person name="Grigoriev I.V."/>
            <person name="Miller A.N."/>
            <person name="O'Donnell K."/>
            <person name="Stajich J.E."/>
            <person name="Bonito G."/>
        </authorList>
    </citation>
    <scope>NUCLEOTIDE SEQUENCE</scope>
    <source>
        <strain evidence="4">NVP60</strain>
    </source>
</reference>
<dbReference type="GO" id="GO:0006298">
    <property type="term" value="P:mismatch repair"/>
    <property type="evidence" value="ECO:0007669"/>
    <property type="project" value="TreeGrafter"/>
</dbReference>
<evidence type="ECO:0000313" key="5">
    <source>
        <dbReference type="Proteomes" id="UP000823405"/>
    </source>
</evidence>